<dbReference type="EMBL" id="MASW01000006">
    <property type="protein sequence ID" value="PXY21024.1"/>
    <property type="molecule type" value="Genomic_DNA"/>
</dbReference>
<name>A0A2V4AM10_9PSEU</name>
<proteinExistence type="predicted"/>
<reference evidence="1 2" key="1">
    <citation type="submission" date="2016-07" db="EMBL/GenBank/DDBJ databases">
        <title>Draft genome sequence of Prauserella muralis DSM 45305, isolated from a mould-covered wall in an indoor environment.</title>
        <authorList>
            <person name="Ruckert C."/>
            <person name="Albersmeier A."/>
            <person name="Jiang C.-L."/>
            <person name="Jiang Y."/>
            <person name="Kalinowski J."/>
            <person name="Schneider O."/>
            <person name="Winkler A."/>
            <person name="Zotchev S.B."/>
        </authorList>
    </citation>
    <scope>NUCLEOTIDE SEQUENCE [LARGE SCALE GENOMIC DNA]</scope>
    <source>
        <strain evidence="1 2">DSM 45305</strain>
    </source>
</reference>
<keyword evidence="2" id="KW-1185">Reference proteome</keyword>
<evidence type="ECO:0000313" key="2">
    <source>
        <dbReference type="Proteomes" id="UP000249915"/>
    </source>
</evidence>
<protein>
    <submittedName>
        <fullName evidence="1">DUF4440 domain-containing protein</fullName>
    </submittedName>
</protein>
<dbReference type="Gene3D" id="3.10.450.50">
    <property type="match status" value="1"/>
</dbReference>
<gene>
    <name evidence="1" type="ORF">BAY60_26470</name>
</gene>
<dbReference type="RefSeq" id="WP_112284262.1">
    <property type="nucleotide sequence ID" value="NZ_MASW01000006.1"/>
</dbReference>
<accession>A0A2V4AM10</accession>
<dbReference type="InterPro" id="IPR032710">
    <property type="entry name" value="NTF2-like_dom_sf"/>
</dbReference>
<sequence>MTSVSPQPPTAADATAGTETDIAAIRQIVADTETAFNTNDPDLLSAHFARDANVVNAAGVRLSGRSEIDEANRQGLAGFLRDQYARYDVADIVFLRPDVALAYKEARATTADGELIDLDHTMIALYVLVRQQGRWWIAARQNTLVAS</sequence>
<dbReference type="Proteomes" id="UP000249915">
    <property type="component" value="Unassembled WGS sequence"/>
</dbReference>
<evidence type="ECO:0000313" key="1">
    <source>
        <dbReference type="EMBL" id="PXY21024.1"/>
    </source>
</evidence>
<dbReference type="InterPro" id="IPR027843">
    <property type="entry name" value="DUF4440"/>
</dbReference>
<comment type="caution">
    <text evidence="1">The sequence shown here is derived from an EMBL/GenBank/DDBJ whole genome shotgun (WGS) entry which is preliminary data.</text>
</comment>
<dbReference type="NCBIfam" id="TIGR02246">
    <property type="entry name" value="SgcJ/EcaC family oxidoreductase"/>
    <property type="match status" value="1"/>
</dbReference>
<dbReference type="AlphaFoldDB" id="A0A2V4AM10"/>
<dbReference type="InterPro" id="IPR011944">
    <property type="entry name" value="Steroid_delta5-4_isomerase"/>
</dbReference>
<dbReference type="OrthoDB" id="582247at2"/>
<organism evidence="1 2">
    <name type="scientific">Prauserella muralis</name>
    <dbReference type="NCBI Taxonomy" id="588067"/>
    <lineage>
        <taxon>Bacteria</taxon>
        <taxon>Bacillati</taxon>
        <taxon>Actinomycetota</taxon>
        <taxon>Actinomycetes</taxon>
        <taxon>Pseudonocardiales</taxon>
        <taxon>Pseudonocardiaceae</taxon>
        <taxon>Prauserella</taxon>
    </lineage>
</organism>
<dbReference type="SUPFAM" id="SSF54427">
    <property type="entry name" value="NTF2-like"/>
    <property type="match status" value="1"/>
</dbReference>
<dbReference type="Pfam" id="PF14534">
    <property type="entry name" value="DUF4440"/>
    <property type="match status" value="1"/>
</dbReference>